<dbReference type="eggNOG" id="COG1226">
    <property type="taxonomic scope" value="Bacteria"/>
</dbReference>
<name>B3EK09_CHLPB</name>
<dbReference type="OrthoDB" id="9781411at2"/>
<dbReference type="Pfam" id="PF07885">
    <property type="entry name" value="Ion_trans_2"/>
    <property type="match status" value="1"/>
</dbReference>
<keyword evidence="1" id="KW-0472">Membrane</keyword>
<gene>
    <name evidence="3" type="ordered locus">Cphamn1_0094</name>
</gene>
<protein>
    <submittedName>
        <fullName evidence="3">Ion transport 2 domain protein</fullName>
    </submittedName>
</protein>
<organism evidence="3">
    <name type="scientific">Chlorobium phaeobacteroides (strain BS1)</name>
    <dbReference type="NCBI Taxonomy" id="331678"/>
    <lineage>
        <taxon>Bacteria</taxon>
        <taxon>Pseudomonadati</taxon>
        <taxon>Chlorobiota</taxon>
        <taxon>Chlorobiia</taxon>
        <taxon>Chlorobiales</taxon>
        <taxon>Chlorobiaceae</taxon>
        <taxon>Chlorobium/Pelodictyon group</taxon>
        <taxon>Chlorobium</taxon>
    </lineage>
</organism>
<evidence type="ECO:0000313" key="3">
    <source>
        <dbReference type="EMBL" id="ACE03077.1"/>
    </source>
</evidence>
<sequence length="67" mass="7343">MAGYMISEGMTPVDALYMTIITLSTVGFNQVQTLSEAGRLFALALIIGGISLFFFTLTYVERLLSML</sequence>
<keyword evidence="1" id="KW-1133">Transmembrane helix</keyword>
<proteinExistence type="predicted"/>
<feature type="transmembrane region" description="Helical" evidence="1">
    <location>
        <begin position="40"/>
        <end position="60"/>
    </location>
</feature>
<dbReference type="Gene3D" id="1.10.287.70">
    <property type="match status" value="1"/>
</dbReference>
<feature type="domain" description="Potassium channel" evidence="2">
    <location>
        <begin position="3"/>
        <end position="64"/>
    </location>
</feature>
<keyword evidence="1" id="KW-0812">Transmembrane</keyword>
<evidence type="ECO:0000256" key="1">
    <source>
        <dbReference type="SAM" id="Phobius"/>
    </source>
</evidence>
<dbReference type="EMBL" id="CP001101">
    <property type="protein sequence ID" value="ACE03077.1"/>
    <property type="molecule type" value="Genomic_DNA"/>
</dbReference>
<evidence type="ECO:0000259" key="2">
    <source>
        <dbReference type="Pfam" id="PF07885"/>
    </source>
</evidence>
<dbReference type="STRING" id="331678.Cphamn1_0094"/>
<dbReference type="SUPFAM" id="SSF81324">
    <property type="entry name" value="Voltage-gated potassium channels"/>
    <property type="match status" value="1"/>
</dbReference>
<dbReference type="InterPro" id="IPR013099">
    <property type="entry name" value="K_chnl_dom"/>
</dbReference>
<dbReference type="KEGG" id="cpb:Cphamn1_0094"/>
<reference evidence="3" key="1">
    <citation type="submission" date="2008-06" db="EMBL/GenBank/DDBJ databases">
        <title>Complete sequence of Chlorobium phaeobacteroides BS1.</title>
        <authorList>
            <consortium name="US DOE Joint Genome Institute"/>
            <person name="Lucas S."/>
            <person name="Copeland A."/>
            <person name="Lapidus A."/>
            <person name="Glavina del Rio T."/>
            <person name="Dalin E."/>
            <person name="Tice H."/>
            <person name="Bruce D."/>
            <person name="Goodwin L."/>
            <person name="Pitluck S."/>
            <person name="Schmutz J."/>
            <person name="Larimer F."/>
            <person name="Land M."/>
            <person name="Hauser L."/>
            <person name="Kyrpides N."/>
            <person name="Ovchinnikova G."/>
            <person name="Li T."/>
            <person name="Liu Z."/>
            <person name="Zhao F."/>
            <person name="Overmann J."/>
            <person name="Bryant D.A."/>
            <person name="Richardson P."/>
        </authorList>
    </citation>
    <scope>NUCLEOTIDE SEQUENCE [LARGE SCALE GENOMIC DNA]</scope>
    <source>
        <strain evidence="3">BS1</strain>
    </source>
</reference>
<dbReference type="AlphaFoldDB" id="B3EK09"/>
<accession>B3EK09</accession>
<dbReference type="HOGENOM" id="CLU_2804625_0_0_10"/>